<evidence type="ECO:0000256" key="1">
    <source>
        <dbReference type="SAM" id="MobiDB-lite"/>
    </source>
</evidence>
<accession>A0A7W8HHC5</accession>
<keyword evidence="3" id="KW-1185">Reference proteome</keyword>
<gene>
    <name evidence="2" type="ORF">HNQ70_002086</name>
</gene>
<dbReference type="Proteomes" id="UP000532440">
    <property type="component" value="Unassembled WGS sequence"/>
</dbReference>
<sequence length="32" mass="3077">MEGVTENPADGCGARASGAGAAPDKEEQEGTA</sequence>
<proteinExistence type="predicted"/>
<organism evidence="2 3">
    <name type="scientific">Quisquiliibacterium transsilvanicum</name>
    <dbReference type="NCBI Taxonomy" id="1549638"/>
    <lineage>
        <taxon>Bacteria</taxon>
        <taxon>Pseudomonadati</taxon>
        <taxon>Pseudomonadota</taxon>
        <taxon>Betaproteobacteria</taxon>
        <taxon>Burkholderiales</taxon>
        <taxon>Burkholderiaceae</taxon>
        <taxon>Quisquiliibacterium</taxon>
    </lineage>
</organism>
<name>A0A7W8HHC5_9BURK</name>
<dbReference type="AlphaFoldDB" id="A0A7W8HHC5"/>
<evidence type="ECO:0000313" key="3">
    <source>
        <dbReference type="Proteomes" id="UP000532440"/>
    </source>
</evidence>
<evidence type="ECO:0000313" key="2">
    <source>
        <dbReference type="EMBL" id="MBB5272072.1"/>
    </source>
</evidence>
<dbReference type="EMBL" id="JACHGB010000004">
    <property type="protein sequence ID" value="MBB5272072.1"/>
    <property type="molecule type" value="Genomic_DNA"/>
</dbReference>
<feature type="compositionally biased region" description="Low complexity" evidence="1">
    <location>
        <begin position="9"/>
        <end position="22"/>
    </location>
</feature>
<protein>
    <submittedName>
        <fullName evidence="2">Uncharacterized protein</fullName>
    </submittedName>
</protein>
<comment type="caution">
    <text evidence="2">The sequence shown here is derived from an EMBL/GenBank/DDBJ whole genome shotgun (WGS) entry which is preliminary data.</text>
</comment>
<reference evidence="2 3" key="1">
    <citation type="submission" date="2020-08" db="EMBL/GenBank/DDBJ databases">
        <title>Genomic Encyclopedia of Type Strains, Phase IV (KMG-IV): sequencing the most valuable type-strain genomes for metagenomic binning, comparative biology and taxonomic classification.</title>
        <authorList>
            <person name="Goeker M."/>
        </authorList>
    </citation>
    <scope>NUCLEOTIDE SEQUENCE [LARGE SCALE GENOMIC DNA]</scope>
    <source>
        <strain evidence="2 3">DSM 29781</strain>
    </source>
</reference>
<feature type="region of interest" description="Disordered" evidence="1">
    <location>
        <begin position="1"/>
        <end position="32"/>
    </location>
</feature>